<comment type="caution">
    <text evidence="1">The sequence shown here is derived from an EMBL/GenBank/DDBJ whole genome shotgun (WGS) entry which is preliminary data.</text>
</comment>
<evidence type="ECO:0000313" key="2">
    <source>
        <dbReference type="Proteomes" id="UP000002945"/>
    </source>
</evidence>
<reference evidence="1 2" key="1">
    <citation type="journal article" date="2011" name="J. Bacteriol.">
        <title>Genome sequence of the algicidal bacterium Kordia algicida OT-1.</title>
        <authorList>
            <person name="Lee H.S."/>
            <person name="Kang S.G."/>
            <person name="Kwon K.K."/>
            <person name="Lee J.H."/>
            <person name="Kim S.J."/>
        </authorList>
    </citation>
    <scope>NUCLEOTIDE SEQUENCE [LARGE SCALE GENOMIC DNA]</scope>
    <source>
        <strain evidence="1 2">OT-1</strain>
    </source>
</reference>
<accession>A9E8P8</accession>
<keyword evidence="2" id="KW-1185">Reference proteome</keyword>
<organism evidence="1 2">
    <name type="scientific">Kordia algicida OT-1</name>
    <dbReference type="NCBI Taxonomy" id="391587"/>
    <lineage>
        <taxon>Bacteria</taxon>
        <taxon>Pseudomonadati</taxon>
        <taxon>Bacteroidota</taxon>
        <taxon>Flavobacteriia</taxon>
        <taxon>Flavobacteriales</taxon>
        <taxon>Flavobacteriaceae</taxon>
        <taxon>Kordia</taxon>
    </lineage>
</organism>
<protein>
    <submittedName>
        <fullName evidence="1">Uncharacterized protein</fullName>
    </submittedName>
</protein>
<dbReference type="EMBL" id="ABIB01000013">
    <property type="protein sequence ID" value="EDP94788.1"/>
    <property type="molecule type" value="Genomic_DNA"/>
</dbReference>
<dbReference type="AlphaFoldDB" id="A9E8P8"/>
<proteinExistence type="predicted"/>
<dbReference type="Proteomes" id="UP000002945">
    <property type="component" value="Unassembled WGS sequence"/>
</dbReference>
<sequence length="28" mass="3163">MAPFHVLGTEKATKMKTFAAFFSLNQFV</sequence>
<name>A9E8P8_9FLAO</name>
<evidence type="ECO:0000313" key="1">
    <source>
        <dbReference type="EMBL" id="EDP94788.1"/>
    </source>
</evidence>
<gene>
    <name evidence="1" type="ORF">KAOT1_01140</name>
</gene>
<dbReference type="HOGENOM" id="CLU_3412598_0_0_10"/>